<keyword evidence="4" id="KW-1185">Reference proteome</keyword>
<evidence type="ECO:0000256" key="1">
    <source>
        <dbReference type="PROSITE-ProRule" id="PRU00042"/>
    </source>
</evidence>
<keyword evidence="1" id="KW-0862">Zinc</keyword>
<dbReference type="PROSITE" id="PS50157">
    <property type="entry name" value="ZINC_FINGER_C2H2_2"/>
    <property type="match status" value="1"/>
</dbReference>
<dbReference type="EMBL" id="JYDW01000055">
    <property type="protein sequence ID" value="KRZ58600.1"/>
    <property type="molecule type" value="Genomic_DNA"/>
</dbReference>
<protein>
    <recommendedName>
        <fullName evidence="2">C2H2-type domain-containing protein</fullName>
    </recommendedName>
</protein>
<keyword evidence="1" id="KW-0863">Zinc-finger</keyword>
<dbReference type="GO" id="GO:0008270">
    <property type="term" value="F:zinc ion binding"/>
    <property type="evidence" value="ECO:0007669"/>
    <property type="project" value="UniProtKB-KW"/>
</dbReference>
<name>A0A0V1LGC8_9BILA</name>
<reference evidence="3 4" key="1">
    <citation type="submission" date="2015-05" db="EMBL/GenBank/DDBJ databases">
        <title>Evolution of Trichinella species and genotypes.</title>
        <authorList>
            <person name="Korhonen P.K."/>
            <person name="Edoardo P."/>
            <person name="Giuseppe L.R."/>
            <person name="Gasser R.B."/>
        </authorList>
    </citation>
    <scope>NUCLEOTIDE SEQUENCE [LARGE SCALE GENOMIC DNA]</scope>
    <source>
        <strain evidence="3">ISS10</strain>
    </source>
</reference>
<organism evidence="3 4">
    <name type="scientific">Trichinella nativa</name>
    <dbReference type="NCBI Taxonomy" id="6335"/>
    <lineage>
        <taxon>Eukaryota</taxon>
        <taxon>Metazoa</taxon>
        <taxon>Ecdysozoa</taxon>
        <taxon>Nematoda</taxon>
        <taxon>Enoplea</taxon>
        <taxon>Dorylaimia</taxon>
        <taxon>Trichinellida</taxon>
        <taxon>Trichinellidae</taxon>
        <taxon>Trichinella</taxon>
    </lineage>
</organism>
<dbReference type="Proteomes" id="UP000054721">
    <property type="component" value="Unassembled WGS sequence"/>
</dbReference>
<dbReference type="PROSITE" id="PS00028">
    <property type="entry name" value="ZINC_FINGER_C2H2_1"/>
    <property type="match status" value="1"/>
</dbReference>
<evidence type="ECO:0000313" key="4">
    <source>
        <dbReference type="Proteomes" id="UP000054721"/>
    </source>
</evidence>
<dbReference type="OrthoDB" id="10523336at2759"/>
<proteinExistence type="predicted"/>
<gene>
    <name evidence="3" type="ORF">T02_8378</name>
</gene>
<dbReference type="InterPro" id="IPR013087">
    <property type="entry name" value="Znf_C2H2_type"/>
</dbReference>
<keyword evidence="1" id="KW-0479">Metal-binding</keyword>
<dbReference type="InterPro" id="IPR036236">
    <property type="entry name" value="Znf_C2H2_sf"/>
</dbReference>
<dbReference type="AlphaFoldDB" id="A0A0V1LGC8"/>
<comment type="caution">
    <text evidence="3">The sequence shown here is derived from an EMBL/GenBank/DDBJ whole genome shotgun (WGS) entry which is preliminary data.</text>
</comment>
<evidence type="ECO:0000313" key="3">
    <source>
        <dbReference type="EMBL" id="KRZ58600.1"/>
    </source>
</evidence>
<sequence length="172" mass="19588">MNTIYECQYCQKHYKDVAALYNHHRIHVLYDNFDIRTTTLIENNSNGSADENTNTNDKMVTTNFGNVVHDGIRQNSDKTNELIVRGNEMQAESNTPRPPKIRKMNLMPTPSNYDTTNTFGANTYTNYEMTNANSGNATVNGIYEYQEINRGDAVLSTKSNIFQTSQIQETNL</sequence>
<evidence type="ECO:0000259" key="2">
    <source>
        <dbReference type="PROSITE" id="PS50157"/>
    </source>
</evidence>
<feature type="domain" description="C2H2-type" evidence="2">
    <location>
        <begin position="5"/>
        <end position="27"/>
    </location>
</feature>
<accession>A0A0V1LGC8</accession>
<dbReference type="SUPFAM" id="SSF57667">
    <property type="entry name" value="beta-beta-alpha zinc fingers"/>
    <property type="match status" value="1"/>
</dbReference>